<keyword evidence="7 9" id="KW-1133">Transmembrane helix</keyword>
<dbReference type="InterPro" id="IPR000515">
    <property type="entry name" value="MetI-like"/>
</dbReference>
<dbReference type="GO" id="GO:0005315">
    <property type="term" value="F:phosphate transmembrane transporter activity"/>
    <property type="evidence" value="ECO:0007669"/>
    <property type="project" value="InterPro"/>
</dbReference>
<dbReference type="InterPro" id="IPR051408">
    <property type="entry name" value="Phosphate_transprt_permease"/>
</dbReference>
<sequence>MEPTFSLKATGRSANRLRKNRMAEIGAVVAAGVAIGALAILVGSVLVKALPALNLDFFTKGPAVFGETGGGIAPAFVGTAMLVAIATAMAVPFGVLLAIFVSEFASRRFGDQVRLWLDVLNGFPSIVIGIFVFALMVQNKIPIIGLGHHQSAWAGGFALAVIMLPLISRTTMEVLTLVPNNLREASYALGVSKWRTVLSVVLPNAISGIVTGTTLAVARAAGETAPLLFACSIFGQVVQTDPSVSVASIPVIIFEYSESPDTNLNSQAWAAAFVLIMFVLVTSLISRLVLDRSRRKLGAAS</sequence>
<feature type="transmembrane region" description="Helical" evidence="9">
    <location>
        <begin position="71"/>
        <end position="101"/>
    </location>
</feature>
<evidence type="ECO:0000256" key="2">
    <source>
        <dbReference type="ARBA" id="ARBA00007069"/>
    </source>
</evidence>
<keyword evidence="5" id="KW-0592">Phosphate transport</keyword>
<evidence type="ECO:0000256" key="3">
    <source>
        <dbReference type="ARBA" id="ARBA00022448"/>
    </source>
</evidence>
<accession>A0A6J6PHC2</accession>
<dbReference type="SUPFAM" id="SSF161098">
    <property type="entry name" value="MetI-like"/>
    <property type="match status" value="1"/>
</dbReference>
<comment type="similarity">
    <text evidence="2">Belongs to the binding-protein-dependent transport system permease family. CysTW subfamily.</text>
</comment>
<organism evidence="11">
    <name type="scientific">freshwater metagenome</name>
    <dbReference type="NCBI Taxonomy" id="449393"/>
    <lineage>
        <taxon>unclassified sequences</taxon>
        <taxon>metagenomes</taxon>
        <taxon>ecological metagenomes</taxon>
    </lineage>
</organism>
<feature type="domain" description="ABC transmembrane type-1" evidence="10">
    <location>
        <begin position="76"/>
        <end position="286"/>
    </location>
</feature>
<reference evidence="11" key="1">
    <citation type="submission" date="2020-05" db="EMBL/GenBank/DDBJ databases">
        <authorList>
            <person name="Chiriac C."/>
            <person name="Salcher M."/>
            <person name="Ghai R."/>
            <person name="Kavagutti S V."/>
        </authorList>
    </citation>
    <scope>NUCLEOTIDE SEQUENCE</scope>
</reference>
<dbReference type="PROSITE" id="PS50928">
    <property type="entry name" value="ABC_TM1"/>
    <property type="match status" value="1"/>
</dbReference>
<name>A0A6J6PHC2_9ZZZZ</name>
<dbReference type="InterPro" id="IPR005672">
    <property type="entry name" value="Phosphate_PstA"/>
</dbReference>
<feature type="transmembrane region" description="Helical" evidence="9">
    <location>
        <begin position="197"/>
        <end position="218"/>
    </location>
</feature>
<gene>
    <name evidence="11" type="ORF">UFOPK2399_01216</name>
</gene>
<dbReference type="PANTHER" id="PTHR42922:SF1">
    <property type="entry name" value="PHOSPHATE TRANSPORT SYSTEM PERMEASE PROTEIN PSTA"/>
    <property type="match status" value="1"/>
</dbReference>
<evidence type="ECO:0000256" key="9">
    <source>
        <dbReference type="SAM" id="Phobius"/>
    </source>
</evidence>
<evidence type="ECO:0000259" key="10">
    <source>
        <dbReference type="PROSITE" id="PS50928"/>
    </source>
</evidence>
<evidence type="ECO:0000256" key="1">
    <source>
        <dbReference type="ARBA" id="ARBA00004651"/>
    </source>
</evidence>
<protein>
    <submittedName>
        <fullName evidence="11">Unannotated protein</fullName>
    </submittedName>
</protein>
<dbReference type="GO" id="GO:0005886">
    <property type="term" value="C:plasma membrane"/>
    <property type="evidence" value="ECO:0007669"/>
    <property type="project" value="UniProtKB-SubCell"/>
</dbReference>
<evidence type="ECO:0000256" key="7">
    <source>
        <dbReference type="ARBA" id="ARBA00022989"/>
    </source>
</evidence>
<feature type="transmembrane region" description="Helical" evidence="9">
    <location>
        <begin position="268"/>
        <end position="290"/>
    </location>
</feature>
<feature type="transmembrane region" description="Helical" evidence="9">
    <location>
        <begin position="25"/>
        <end position="51"/>
    </location>
</feature>
<feature type="transmembrane region" description="Helical" evidence="9">
    <location>
        <begin position="150"/>
        <end position="167"/>
    </location>
</feature>
<dbReference type="EMBL" id="CAEZXP010000003">
    <property type="protein sequence ID" value="CAB4698901.1"/>
    <property type="molecule type" value="Genomic_DNA"/>
</dbReference>
<dbReference type="GO" id="GO:0035435">
    <property type="term" value="P:phosphate ion transmembrane transport"/>
    <property type="evidence" value="ECO:0007669"/>
    <property type="project" value="InterPro"/>
</dbReference>
<keyword evidence="8 9" id="KW-0472">Membrane</keyword>
<evidence type="ECO:0000256" key="6">
    <source>
        <dbReference type="ARBA" id="ARBA00022692"/>
    </source>
</evidence>
<dbReference type="CDD" id="cd06261">
    <property type="entry name" value="TM_PBP2"/>
    <property type="match status" value="1"/>
</dbReference>
<keyword evidence="4" id="KW-1003">Cell membrane</keyword>
<dbReference type="PANTHER" id="PTHR42922">
    <property type="entry name" value="PHOSPHATE TRANSPORT SYSTEM PERMEASE PROTEIN PSTA"/>
    <property type="match status" value="1"/>
</dbReference>
<comment type="subcellular location">
    <subcellularLocation>
        <location evidence="1">Cell membrane</location>
        <topology evidence="1">Multi-pass membrane protein</topology>
    </subcellularLocation>
</comment>
<dbReference type="AlphaFoldDB" id="A0A6J6PHC2"/>
<dbReference type="InterPro" id="IPR035906">
    <property type="entry name" value="MetI-like_sf"/>
</dbReference>
<keyword evidence="3" id="KW-0813">Transport</keyword>
<dbReference type="NCBIfam" id="TIGR00974">
    <property type="entry name" value="3a0107s02c"/>
    <property type="match status" value="1"/>
</dbReference>
<dbReference type="Gene3D" id="1.10.3720.10">
    <property type="entry name" value="MetI-like"/>
    <property type="match status" value="1"/>
</dbReference>
<evidence type="ECO:0000256" key="5">
    <source>
        <dbReference type="ARBA" id="ARBA00022592"/>
    </source>
</evidence>
<dbReference type="Pfam" id="PF00528">
    <property type="entry name" value="BPD_transp_1"/>
    <property type="match status" value="1"/>
</dbReference>
<evidence type="ECO:0000256" key="8">
    <source>
        <dbReference type="ARBA" id="ARBA00023136"/>
    </source>
</evidence>
<evidence type="ECO:0000313" key="11">
    <source>
        <dbReference type="EMBL" id="CAB4698901.1"/>
    </source>
</evidence>
<keyword evidence="6 9" id="KW-0812">Transmembrane</keyword>
<evidence type="ECO:0000256" key="4">
    <source>
        <dbReference type="ARBA" id="ARBA00022475"/>
    </source>
</evidence>
<feature type="transmembrane region" description="Helical" evidence="9">
    <location>
        <begin position="113"/>
        <end position="138"/>
    </location>
</feature>
<proteinExistence type="inferred from homology"/>